<organism evidence="3 4">
    <name type="scientific">Caulifigura coniformis</name>
    <dbReference type="NCBI Taxonomy" id="2527983"/>
    <lineage>
        <taxon>Bacteria</taxon>
        <taxon>Pseudomonadati</taxon>
        <taxon>Planctomycetota</taxon>
        <taxon>Planctomycetia</taxon>
        <taxon>Planctomycetales</taxon>
        <taxon>Planctomycetaceae</taxon>
        <taxon>Caulifigura</taxon>
    </lineage>
</organism>
<dbReference type="KEGG" id="ccos:Pan44_46160"/>
<evidence type="ECO:0000313" key="4">
    <source>
        <dbReference type="Proteomes" id="UP000315700"/>
    </source>
</evidence>
<dbReference type="InterPro" id="IPR045584">
    <property type="entry name" value="Pilin-like"/>
</dbReference>
<dbReference type="AlphaFoldDB" id="A0A517SKB3"/>
<protein>
    <submittedName>
        <fullName evidence="3">Putative major pilin subunit</fullName>
    </submittedName>
</protein>
<dbReference type="InterPro" id="IPR012902">
    <property type="entry name" value="N_methyl_site"/>
</dbReference>
<dbReference type="EMBL" id="CP036271">
    <property type="protein sequence ID" value="QDT56560.1"/>
    <property type="molecule type" value="Genomic_DNA"/>
</dbReference>
<sequence>MTRRYGFTLIELLVVVAIIAILIALLLPAVQSAREAARNMICKSHLRQIGLALHNYHDTFSTFPIGGYVQPRGGTYLSGSSFWVALFPYLEEGPVAAAYNTSVPGSGEPATNGKVIDGHIQKVLHCPSSILPPLERVSGFAIQHPSYLGISGATADASTGDEFTDQERVKFPPCNSTVGLGWMSWGGVLVANQNIPLKLINDGTTCTIVVGEASATVKSSTGAEGRLGGADGHGLQRGTPSIGTGANYTLPPAKRPTRCANLSTIADPVNVKQVNLAPGCFSSTPNRPLKSSHPGHVNVLVADGSVQSLTDHSDLQLLKKRACRSDQCLTEAW</sequence>
<evidence type="ECO:0000259" key="2">
    <source>
        <dbReference type="Pfam" id="PF07596"/>
    </source>
</evidence>
<dbReference type="PANTHER" id="PTHR30093">
    <property type="entry name" value="GENERAL SECRETION PATHWAY PROTEIN G"/>
    <property type="match status" value="1"/>
</dbReference>
<dbReference type="Proteomes" id="UP000315700">
    <property type="component" value="Chromosome"/>
</dbReference>
<dbReference type="InterPro" id="IPR011453">
    <property type="entry name" value="DUF1559"/>
</dbReference>
<feature type="domain" description="DUF1559" evidence="2">
    <location>
        <begin position="31"/>
        <end position="315"/>
    </location>
</feature>
<gene>
    <name evidence="3" type="ORF">Pan44_46160</name>
</gene>
<reference evidence="3 4" key="1">
    <citation type="submission" date="2019-02" db="EMBL/GenBank/DDBJ databases">
        <title>Deep-cultivation of Planctomycetes and their phenomic and genomic characterization uncovers novel biology.</title>
        <authorList>
            <person name="Wiegand S."/>
            <person name="Jogler M."/>
            <person name="Boedeker C."/>
            <person name="Pinto D."/>
            <person name="Vollmers J."/>
            <person name="Rivas-Marin E."/>
            <person name="Kohn T."/>
            <person name="Peeters S.H."/>
            <person name="Heuer A."/>
            <person name="Rast P."/>
            <person name="Oberbeckmann S."/>
            <person name="Bunk B."/>
            <person name="Jeske O."/>
            <person name="Meyerdierks A."/>
            <person name="Storesund J.E."/>
            <person name="Kallscheuer N."/>
            <person name="Luecker S."/>
            <person name="Lage O.M."/>
            <person name="Pohl T."/>
            <person name="Merkel B.J."/>
            <person name="Hornburger P."/>
            <person name="Mueller R.-W."/>
            <person name="Bruemmer F."/>
            <person name="Labrenz M."/>
            <person name="Spormann A.M."/>
            <person name="Op den Camp H."/>
            <person name="Overmann J."/>
            <person name="Amann R."/>
            <person name="Jetten M.S.M."/>
            <person name="Mascher T."/>
            <person name="Medema M.H."/>
            <person name="Devos D.P."/>
            <person name="Kaster A.-K."/>
            <person name="Ovreas L."/>
            <person name="Rohde M."/>
            <person name="Galperin M.Y."/>
            <person name="Jogler C."/>
        </authorList>
    </citation>
    <scope>NUCLEOTIDE SEQUENCE [LARGE SCALE GENOMIC DNA]</scope>
    <source>
        <strain evidence="3 4">Pan44</strain>
    </source>
</reference>
<dbReference type="SUPFAM" id="SSF54523">
    <property type="entry name" value="Pili subunits"/>
    <property type="match status" value="1"/>
</dbReference>
<dbReference type="Pfam" id="PF07596">
    <property type="entry name" value="SBP_bac_10"/>
    <property type="match status" value="1"/>
</dbReference>
<evidence type="ECO:0000313" key="3">
    <source>
        <dbReference type="EMBL" id="QDT56560.1"/>
    </source>
</evidence>
<feature type="region of interest" description="Disordered" evidence="1">
    <location>
        <begin position="219"/>
        <end position="243"/>
    </location>
</feature>
<accession>A0A517SKB3</accession>
<keyword evidence="4" id="KW-1185">Reference proteome</keyword>
<dbReference type="NCBIfam" id="TIGR02532">
    <property type="entry name" value="IV_pilin_GFxxxE"/>
    <property type="match status" value="1"/>
</dbReference>
<dbReference type="PANTHER" id="PTHR30093:SF2">
    <property type="entry name" value="TYPE II SECRETION SYSTEM PROTEIN H"/>
    <property type="match status" value="1"/>
</dbReference>
<dbReference type="InParanoid" id="A0A517SKB3"/>
<dbReference type="Pfam" id="PF07963">
    <property type="entry name" value="N_methyl"/>
    <property type="match status" value="1"/>
</dbReference>
<evidence type="ECO:0000256" key="1">
    <source>
        <dbReference type="SAM" id="MobiDB-lite"/>
    </source>
</evidence>
<proteinExistence type="predicted"/>
<dbReference type="Gene3D" id="3.30.700.10">
    <property type="entry name" value="Glycoprotein, Type 4 Pilin"/>
    <property type="match status" value="1"/>
</dbReference>
<dbReference type="RefSeq" id="WP_197453564.1">
    <property type="nucleotide sequence ID" value="NZ_CP036271.1"/>
</dbReference>
<name>A0A517SKB3_9PLAN</name>